<dbReference type="KEGG" id="rpla:A4Z71_05645"/>
<evidence type="ECO:0000256" key="18">
    <source>
        <dbReference type="SAM" id="SignalP"/>
    </source>
</evidence>
<evidence type="ECO:0000256" key="1">
    <source>
        <dbReference type="ARBA" id="ARBA00004251"/>
    </source>
</evidence>
<dbReference type="InterPro" id="IPR055163">
    <property type="entry name" value="ALK/LTK-like_GRD"/>
</dbReference>
<feature type="chain" id="PRO_5009111813" description="receptor protein-tyrosine kinase" evidence="18">
    <location>
        <begin position="26"/>
        <end position="768"/>
    </location>
</feature>
<feature type="signal peptide" evidence="18">
    <location>
        <begin position="1"/>
        <end position="25"/>
    </location>
</feature>
<comment type="subcellular location">
    <subcellularLocation>
        <location evidence="1">Cell membrane</location>
        <topology evidence="1">Single-pass type I membrane protein</topology>
    </subcellularLocation>
</comment>
<evidence type="ECO:0000256" key="7">
    <source>
        <dbReference type="ARBA" id="ARBA00022741"/>
    </source>
</evidence>
<accession>A0A1D9E049</accession>
<evidence type="ECO:0000313" key="21">
    <source>
        <dbReference type="Proteomes" id="UP000243784"/>
    </source>
</evidence>
<dbReference type="EMBL" id="CP015208">
    <property type="protein sequence ID" value="AOY56433.1"/>
    <property type="molecule type" value="Genomic_DNA"/>
</dbReference>
<dbReference type="GO" id="GO:0005524">
    <property type="term" value="F:ATP binding"/>
    <property type="evidence" value="ECO:0007669"/>
    <property type="project" value="UniProtKB-KW"/>
</dbReference>
<reference evidence="20 21" key="1">
    <citation type="journal article" date="2016" name="Biochim. Biophys. Acta">
        <title>Photochemical characterization of actinorhodopsin and its functional existence in the natural host.</title>
        <authorList>
            <person name="Nakamura S."/>
            <person name="Kikukawa T."/>
            <person name="Tamogami J."/>
            <person name="Kamiya M."/>
            <person name="Aizawa T."/>
            <person name="Hahn M.W."/>
            <person name="Ihara K."/>
            <person name="Kamo N."/>
            <person name="Demura M."/>
        </authorList>
    </citation>
    <scope>NUCLEOTIDE SEQUENCE [LARGE SCALE GENOMIC DNA]</scope>
    <source>
        <strain evidence="20 21">MWH-Dar1</strain>
    </source>
</reference>
<keyword evidence="7" id="KW-0547">Nucleotide-binding</keyword>
<feature type="transmembrane region" description="Helical" evidence="17">
    <location>
        <begin position="721"/>
        <end position="743"/>
    </location>
</feature>
<feature type="compositionally biased region" description="Polar residues" evidence="16">
    <location>
        <begin position="604"/>
        <end position="629"/>
    </location>
</feature>
<feature type="domain" description="ALK/LTK-like glycine-rich" evidence="19">
    <location>
        <begin position="60"/>
        <end position="262"/>
    </location>
</feature>
<evidence type="ECO:0000256" key="8">
    <source>
        <dbReference type="ARBA" id="ARBA00022777"/>
    </source>
</evidence>
<evidence type="ECO:0000256" key="9">
    <source>
        <dbReference type="ARBA" id="ARBA00022840"/>
    </source>
</evidence>
<protein>
    <recommendedName>
        <fullName evidence="2">receptor protein-tyrosine kinase</fullName>
        <ecNumber evidence="2">2.7.10.1</ecNumber>
    </recommendedName>
</protein>
<dbReference type="STRING" id="535712.A4Z71_05645"/>
<evidence type="ECO:0000313" key="20">
    <source>
        <dbReference type="EMBL" id="AOY56433.1"/>
    </source>
</evidence>
<evidence type="ECO:0000256" key="10">
    <source>
        <dbReference type="ARBA" id="ARBA00022989"/>
    </source>
</evidence>
<evidence type="ECO:0000256" key="6">
    <source>
        <dbReference type="ARBA" id="ARBA00022729"/>
    </source>
</evidence>
<evidence type="ECO:0000256" key="14">
    <source>
        <dbReference type="ARBA" id="ARBA00023170"/>
    </source>
</evidence>
<keyword evidence="13" id="KW-1015">Disulfide bond</keyword>
<dbReference type="GO" id="GO:0005886">
    <property type="term" value="C:plasma membrane"/>
    <property type="evidence" value="ECO:0007669"/>
    <property type="project" value="UniProtKB-SubCell"/>
</dbReference>
<keyword evidence="10 17" id="KW-1133">Transmembrane helix</keyword>
<dbReference type="AlphaFoldDB" id="A0A1D9E049"/>
<keyword evidence="9" id="KW-0067">ATP-binding</keyword>
<keyword evidence="4" id="KW-0808">Transferase</keyword>
<keyword evidence="5 17" id="KW-0812">Transmembrane</keyword>
<evidence type="ECO:0000256" key="5">
    <source>
        <dbReference type="ARBA" id="ARBA00022692"/>
    </source>
</evidence>
<keyword evidence="21" id="KW-1185">Reference proteome</keyword>
<evidence type="ECO:0000256" key="3">
    <source>
        <dbReference type="ARBA" id="ARBA00022475"/>
    </source>
</evidence>
<proteinExistence type="predicted"/>
<feature type="region of interest" description="Disordered" evidence="16">
    <location>
        <begin position="161"/>
        <end position="191"/>
    </location>
</feature>
<organism evidence="20 21">
    <name type="scientific">Candidatus Rhodoluna planktonica</name>
    <dbReference type="NCBI Taxonomy" id="535712"/>
    <lineage>
        <taxon>Bacteria</taxon>
        <taxon>Bacillati</taxon>
        <taxon>Actinomycetota</taxon>
        <taxon>Actinomycetes</taxon>
        <taxon>Micrococcales</taxon>
        <taxon>Microbacteriaceae</taxon>
        <taxon>Luna cluster</taxon>
        <taxon>Luna-1 subcluster</taxon>
        <taxon>Rhodoluna</taxon>
    </lineage>
</organism>
<evidence type="ECO:0000256" key="4">
    <source>
        <dbReference type="ARBA" id="ARBA00022679"/>
    </source>
</evidence>
<feature type="compositionally biased region" description="Gly residues" evidence="16">
    <location>
        <begin position="161"/>
        <end position="174"/>
    </location>
</feature>
<evidence type="ECO:0000256" key="13">
    <source>
        <dbReference type="ARBA" id="ARBA00023157"/>
    </source>
</evidence>
<feature type="region of interest" description="Disordered" evidence="16">
    <location>
        <begin position="604"/>
        <end position="654"/>
    </location>
</feature>
<evidence type="ECO:0000259" key="19">
    <source>
        <dbReference type="Pfam" id="PF12810"/>
    </source>
</evidence>
<feature type="compositionally biased region" description="Gly residues" evidence="16">
    <location>
        <begin position="182"/>
        <end position="191"/>
    </location>
</feature>
<keyword evidence="12" id="KW-0829">Tyrosine-protein kinase</keyword>
<evidence type="ECO:0000256" key="2">
    <source>
        <dbReference type="ARBA" id="ARBA00011902"/>
    </source>
</evidence>
<evidence type="ECO:0000256" key="12">
    <source>
        <dbReference type="ARBA" id="ARBA00023137"/>
    </source>
</evidence>
<evidence type="ECO:0000256" key="11">
    <source>
        <dbReference type="ARBA" id="ARBA00023136"/>
    </source>
</evidence>
<sequence>MFSAASILAILFGGLLIPSSRAVSANPTAVCVGANCTVTFGYSGDYYLWTPPANAQNLAFDVLGAQGGRSGGLGGRVTGALLTGNTPLFIYVGGAGAQGSGVAGGFNGGGTAGAGRGDEGSGGGASDIRTSTALASRLVVAAGGGGSGGYSGGTGGFGGGTSGGAGTSGQGQAGSGATASSGGNGGFPNGGSWGGNGGLGIGGAGGSSSVSGGGGGGGGYYGGGGGGADVDSCCSNAGGGGGGSSWVDSTKTSSVTNTAGYRSGAGMVIISYSLPPEVASFGAAATTSKLADQTLNLNFNQSVTGLSTSDFLLTGATCSSLNLTGSNASYNLALVGCSEGDLQVTLVANSVTGSSAGPAQAFSAAAIKIDYTAPVVAYVAPPEFTNQQLLHFELQSSEPISQLEAADFELSGVDCSIGAITSVDNRTVVEVAGCADSQMVTLQLKAGSAVDAAGNTAPNSAQSLGQVFVDRTAAAATFATPISASTSAEPSFEIAFDEAVYELTVADFEQRGSATNCQLLLAEVVPNREFEIRTSGCSLGSVQLALLAQSYVDAAGNSSTEVISASIEKIAVPAPPAAAPVTETPTAGPPVAAPISAEPQLTTNQAPNSAAETQPTATTGPTVSASPESTLKEPGASGELGSSTTQKFNAPKPAAPGLATEIKLESLNSQIAALGNGDVPEAIDESAEPLVATGQIELDNPTEPKPSSAAFSFTGWLYQSWQIITFGAALLAVIGIGTANSILKRRRSSQNTSGGLDFLNQLRIAGNN</sequence>
<keyword evidence="15" id="KW-0325">Glycoprotein</keyword>
<keyword evidence="11 17" id="KW-0472">Membrane</keyword>
<dbReference type="Pfam" id="PF12810">
    <property type="entry name" value="ALK_LTK_GRD"/>
    <property type="match status" value="1"/>
</dbReference>
<keyword evidence="6 18" id="KW-0732">Signal</keyword>
<keyword evidence="14" id="KW-0675">Receptor</keyword>
<evidence type="ECO:0000256" key="16">
    <source>
        <dbReference type="SAM" id="MobiDB-lite"/>
    </source>
</evidence>
<dbReference type="GO" id="GO:0004714">
    <property type="term" value="F:transmembrane receptor protein tyrosine kinase activity"/>
    <property type="evidence" value="ECO:0007669"/>
    <property type="project" value="UniProtKB-EC"/>
</dbReference>
<keyword evidence="8" id="KW-0418">Kinase</keyword>
<dbReference type="Proteomes" id="UP000243784">
    <property type="component" value="Chromosome"/>
</dbReference>
<keyword evidence="3" id="KW-1003">Cell membrane</keyword>
<evidence type="ECO:0000256" key="17">
    <source>
        <dbReference type="SAM" id="Phobius"/>
    </source>
</evidence>
<evidence type="ECO:0000256" key="15">
    <source>
        <dbReference type="ARBA" id="ARBA00023180"/>
    </source>
</evidence>
<name>A0A1D9E049_9MICO</name>
<gene>
    <name evidence="20" type="ORF">A4Z71_05645</name>
</gene>
<dbReference type="EC" id="2.7.10.1" evidence="2"/>